<keyword evidence="2" id="KW-1185">Reference proteome</keyword>
<reference evidence="1 2" key="1">
    <citation type="submission" date="2016-01" db="EMBL/GenBank/DDBJ databases">
        <title>Amycolatopsis coloradensis genome sequencing and assembly.</title>
        <authorList>
            <person name="Mayilraj S."/>
        </authorList>
    </citation>
    <scope>NUCLEOTIDE SEQUENCE [LARGE SCALE GENOMIC DNA]</scope>
    <source>
        <strain evidence="1 2">DSM 44225</strain>
    </source>
</reference>
<dbReference type="OrthoDB" id="9760040at2"/>
<evidence type="ECO:0000313" key="1">
    <source>
        <dbReference type="EMBL" id="OLZ43216.1"/>
    </source>
</evidence>
<proteinExistence type="predicted"/>
<dbReference type="InterPro" id="IPR010281">
    <property type="entry name" value="DUF885"/>
</dbReference>
<dbReference type="RefSeq" id="WP_076168534.1">
    <property type="nucleotide sequence ID" value="NZ_JBEZVB010000107.1"/>
</dbReference>
<dbReference type="PANTHER" id="PTHR33361">
    <property type="entry name" value="GLR0591 PROTEIN"/>
    <property type="match status" value="1"/>
</dbReference>
<evidence type="ECO:0008006" key="3">
    <source>
        <dbReference type="Google" id="ProtNLM"/>
    </source>
</evidence>
<gene>
    <name evidence="1" type="ORF">BS329_39695</name>
</gene>
<dbReference type="AlphaFoldDB" id="A0A1R0KDU4"/>
<dbReference type="EMBL" id="MQUQ01000037">
    <property type="protein sequence ID" value="OLZ43216.1"/>
    <property type="molecule type" value="Genomic_DNA"/>
</dbReference>
<dbReference type="Pfam" id="PF05960">
    <property type="entry name" value="DUF885"/>
    <property type="match status" value="2"/>
</dbReference>
<organism evidence="1 2">
    <name type="scientific">Amycolatopsis coloradensis</name>
    <dbReference type="NCBI Taxonomy" id="76021"/>
    <lineage>
        <taxon>Bacteria</taxon>
        <taxon>Bacillati</taxon>
        <taxon>Actinomycetota</taxon>
        <taxon>Actinomycetes</taxon>
        <taxon>Pseudonocardiales</taxon>
        <taxon>Pseudonocardiaceae</taxon>
        <taxon>Amycolatopsis</taxon>
    </lineage>
</organism>
<sequence>MSEVSALADEFVEALFDAEPVTPALQGFRPESTGLTDLSEAAGDAFRAKLSGFAERAEAIGTDGLSAEEKTTRDVLIAIARARIALLDSRFVEFTVSDLFISPAAEVLTVLPMMSVGTGAQAEAHLGRIAAIPEYLRQAAQRHRDGVARGLVPVAYLVDATVAYLDRHLAEPSADPLLRQPAPDDDFETRRSALLTDVVRPAIAEYREVLAKEVAPHGRPEDKPGVCWLPDGERIYALLAEMHTTTVRTPRELHQTGLDVIANLAAEYREHGSRVFGTTDLAEIFTKLRTDPDLRWSSAEEMLDSARAAITRAEAEAPKWFGRIPPQPWKVEAVPVESAPGAPAAYYMWPAIDGSRPGIYFANTHKAEERFRHAAEATAFHEAIPGHHFQLSLAQGLTELPVLRRIGDFTAYAEGWGLYTERLADEMGLYSDDVAKLGMLTMDSMRAGRLVVDTGLHALGWSRRQAIDFLTENTPMALVEIESEVDRYIAFPGQALSYMVGRLEIQRIREEAELTLGGRFDIKAFHDVVLGGGSLPLSVLDGVVRDWVAGHGDTPNSLAGELMELKFEEFPLWRSLLGLPGDHGSLPDPSAEAAAAQRAATAAIAERAEALVTEGLSPAEAVTREVVIQQAKAMIDVVDARAAEFSVSDGLASPALFMLNELAVLTLNDEEKVRGYLKRLDGMGAYLDALIVRQRAAAADGLIPPGFLVEGGIAYVERYLGDEAGDPLALTASVSVEGYEAERDRLLAEVVRPAYTRYRDFLATELRPVAKTEKEPGLCALPGGQEKYAALIRAHTSTERTAQDLHDTGLDMIAKLADQYRELGEKIFGTEDLGEIFERLRTDPALRWRDGDELLDAARAAITRAEAVAPQWFSTIPEERCEVEPVPPAEAPGGTLAYYIEAALDGSRPGTYYANTYEAEQRPKHTSEAIAFHEAVPGHHFQICIAHKLKGLPMLRGHADVNAYVEGWGLYSERLADEMGLYSSDLTRFGMLTQDSMRAGRLVVDTGMHALGWSRQQAVDFLAENTPMARVEIEAEIDRYAAVPGQALSYMVGRLEIERIRAEAEAALGDRFDIKGFHEVVLSNGILPLRVLDDVVKAWVSAHK</sequence>
<comment type="caution">
    <text evidence="1">The sequence shown here is derived from an EMBL/GenBank/DDBJ whole genome shotgun (WGS) entry which is preliminary data.</text>
</comment>
<protein>
    <recommendedName>
        <fullName evidence="3">DUF885 domain-containing protein</fullName>
    </recommendedName>
</protein>
<evidence type="ECO:0000313" key="2">
    <source>
        <dbReference type="Proteomes" id="UP000187486"/>
    </source>
</evidence>
<name>A0A1R0KDU4_9PSEU</name>
<dbReference type="STRING" id="76021.BS329_39695"/>
<dbReference type="Proteomes" id="UP000187486">
    <property type="component" value="Unassembled WGS sequence"/>
</dbReference>
<dbReference type="PANTHER" id="PTHR33361:SF2">
    <property type="entry name" value="DUF885 DOMAIN-CONTAINING PROTEIN"/>
    <property type="match status" value="1"/>
</dbReference>
<accession>A0A1R0KDU4</accession>